<organism evidence="2 3">
    <name type="scientific">Corallococcus sicarius</name>
    <dbReference type="NCBI Taxonomy" id="2316726"/>
    <lineage>
        <taxon>Bacteria</taxon>
        <taxon>Pseudomonadati</taxon>
        <taxon>Myxococcota</taxon>
        <taxon>Myxococcia</taxon>
        <taxon>Myxococcales</taxon>
        <taxon>Cystobacterineae</taxon>
        <taxon>Myxococcaceae</taxon>
        <taxon>Corallococcus</taxon>
    </lineage>
</organism>
<dbReference type="PROSITE" id="PS51257">
    <property type="entry name" value="PROKAR_LIPOPROTEIN"/>
    <property type="match status" value="1"/>
</dbReference>
<evidence type="ECO:0008006" key="4">
    <source>
        <dbReference type="Google" id="ProtNLM"/>
    </source>
</evidence>
<evidence type="ECO:0000313" key="2">
    <source>
        <dbReference type="EMBL" id="RKH41609.1"/>
    </source>
</evidence>
<sequence>MRVPKHIKCASASALLSLVGCGSATIGAVSARPASAKWVSPSMPSPDGGQVRTTIYYGPWQCSPAFMSRCESKCAAQGHALMGCMWLADIKGDWQGRFMLLPAAAGGRLAITHCCCNYPKVADTKSRRDTWENSRASFRRQWSSEFGEWPNSNGVSWAGHHIFDLGHGGPPLAPDNVIPAPADVHGVFNKQYPACYSGGGQWSTPGPERPYVD</sequence>
<dbReference type="OrthoDB" id="5499871at2"/>
<gene>
    <name evidence="2" type="ORF">D7X12_17865</name>
</gene>
<dbReference type="EMBL" id="RAWG01000103">
    <property type="protein sequence ID" value="RKH41609.1"/>
    <property type="molecule type" value="Genomic_DNA"/>
</dbReference>
<dbReference type="AlphaFoldDB" id="A0A3A8NDF4"/>
<feature type="chain" id="PRO_5017463691" description="HNH endonuclease" evidence="1">
    <location>
        <begin position="25"/>
        <end position="213"/>
    </location>
</feature>
<accession>A0A3A8NDF4</accession>
<comment type="caution">
    <text evidence="2">The sequence shown here is derived from an EMBL/GenBank/DDBJ whole genome shotgun (WGS) entry which is preliminary data.</text>
</comment>
<proteinExistence type="predicted"/>
<evidence type="ECO:0000313" key="3">
    <source>
        <dbReference type="Proteomes" id="UP000273405"/>
    </source>
</evidence>
<name>A0A3A8NDF4_9BACT</name>
<evidence type="ECO:0000256" key="1">
    <source>
        <dbReference type="SAM" id="SignalP"/>
    </source>
</evidence>
<reference evidence="3" key="1">
    <citation type="submission" date="2018-09" db="EMBL/GenBank/DDBJ databases">
        <authorList>
            <person name="Livingstone P.G."/>
            <person name="Whitworth D.E."/>
        </authorList>
    </citation>
    <scope>NUCLEOTIDE SEQUENCE [LARGE SCALE GENOMIC DNA]</scope>
    <source>
        <strain evidence="3">CA040B</strain>
    </source>
</reference>
<keyword evidence="1" id="KW-0732">Signal</keyword>
<dbReference type="Proteomes" id="UP000273405">
    <property type="component" value="Unassembled WGS sequence"/>
</dbReference>
<feature type="signal peptide" evidence="1">
    <location>
        <begin position="1"/>
        <end position="24"/>
    </location>
</feature>
<keyword evidence="3" id="KW-1185">Reference proteome</keyword>
<protein>
    <recommendedName>
        <fullName evidence="4">HNH endonuclease</fullName>
    </recommendedName>
</protein>